<evidence type="ECO:0000256" key="1">
    <source>
        <dbReference type="SAM" id="MobiDB-lite"/>
    </source>
</evidence>
<evidence type="ECO:0000313" key="2">
    <source>
        <dbReference type="EMBL" id="PLW32889.1"/>
    </source>
</evidence>
<dbReference type="Proteomes" id="UP000235392">
    <property type="component" value="Unassembled WGS sequence"/>
</dbReference>
<organism evidence="2 3">
    <name type="scientific">Puccinia coronata f. sp. avenae</name>
    <dbReference type="NCBI Taxonomy" id="200324"/>
    <lineage>
        <taxon>Eukaryota</taxon>
        <taxon>Fungi</taxon>
        <taxon>Dikarya</taxon>
        <taxon>Basidiomycota</taxon>
        <taxon>Pucciniomycotina</taxon>
        <taxon>Pucciniomycetes</taxon>
        <taxon>Pucciniales</taxon>
        <taxon>Pucciniaceae</taxon>
        <taxon>Puccinia</taxon>
    </lineage>
</organism>
<evidence type="ECO:0000313" key="3">
    <source>
        <dbReference type="Proteomes" id="UP000235392"/>
    </source>
</evidence>
<feature type="region of interest" description="Disordered" evidence="1">
    <location>
        <begin position="1"/>
        <end position="35"/>
    </location>
</feature>
<proteinExistence type="predicted"/>
<reference evidence="2 3" key="1">
    <citation type="submission" date="2017-11" db="EMBL/GenBank/DDBJ databases">
        <title>De novo assembly and phasing of dikaryotic genomes from two isolates of Puccinia coronata f. sp. avenae, the causal agent of oat crown rust.</title>
        <authorList>
            <person name="Miller M.E."/>
            <person name="Zhang Y."/>
            <person name="Omidvar V."/>
            <person name="Sperschneider J."/>
            <person name="Schwessinger B."/>
            <person name="Raley C."/>
            <person name="Palmer J.M."/>
            <person name="Garnica D."/>
            <person name="Upadhyaya N."/>
            <person name="Rathjen J."/>
            <person name="Taylor J.M."/>
            <person name="Park R.F."/>
            <person name="Dodds P.N."/>
            <person name="Hirsch C.D."/>
            <person name="Kianian S.F."/>
            <person name="Figueroa M."/>
        </authorList>
    </citation>
    <scope>NUCLEOTIDE SEQUENCE [LARGE SCALE GENOMIC DNA]</scope>
    <source>
        <strain evidence="2">12SD80</strain>
    </source>
</reference>
<comment type="caution">
    <text evidence="2">The sequence shown here is derived from an EMBL/GenBank/DDBJ whole genome shotgun (WGS) entry which is preliminary data.</text>
</comment>
<dbReference type="EMBL" id="PGCI01000233">
    <property type="protein sequence ID" value="PLW32889.1"/>
    <property type="molecule type" value="Genomic_DNA"/>
</dbReference>
<protein>
    <submittedName>
        <fullName evidence="2">Uncharacterized protein</fullName>
    </submittedName>
</protein>
<sequence length="235" mass="26323">MLGSKQKPSKAKMTDLPQQERQLPSPEFKKTKNQPEDLAAKVYRLSLSSRSNMHTTILAKQALDQANSRLDKIKTQIGQMVSAINTTTDSINSVNRAVATLTAPSQGSTLKTPHCTTPLKQEDNSLPQYLFHMKTFLKDPMTLHHSIHSNIKYLQFNEDNFTAWGRQVNTTLDFAFHTNNFLNNNGWVVLNPNHKPSVTILFLLSIDKALSTSVAGSKTPAAIYKLISDQCQQRD</sequence>
<name>A0A2N5U583_9BASI</name>
<dbReference type="AlphaFoldDB" id="A0A2N5U583"/>
<accession>A0A2N5U583</accession>
<gene>
    <name evidence="2" type="ORF">PCASD_20855</name>
</gene>